<dbReference type="KEGG" id="ntg:NSCAC_1589"/>
<proteinExistence type="predicted"/>
<protein>
    <submittedName>
        <fullName evidence="2">Uncharacterized protein</fullName>
    </submittedName>
</protein>
<evidence type="ECO:0000256" key="1">
    <source>
        <dbReference type="SAM" id="Phobius"/>
    </source>
</evidence>
<feature type="transmembrane region" description="Helical" evidence="1">
    <location>
        <begin position="12"/>
        <end position="30"/>
    </location>
</feature>
<organism evidence="2 3">
    <name type="scientific">Candidatus Nitrosacidococcus tergens</name>
    <dbReference type="NCBI Taxonomy" id="553981"/>
    <lineage>
        <taxon>Bacteria</taxon>
        <taxon>Pseudomonadati</taxon>
        <taxon>Pseudomonadota</taxon>
        <taxon>Gammaproteobacteria</taxon>
        <taxon>Chromatiales</taxon>
        <taxon>Chromatiaceae</taxon>
        <taxon>Candidatus Nitrosacidococcus</taxon>
    </lineage>
</organism>
<gene>
    <name evidence="2" type="ORF">NSCAC_1589</name>
</gene>
<reference evidence="2 3" key="1">
    <citation type="submission" date="2020-03" db="EMBL/GenBank/DDBJ databases">
        <authorList>
            <person name="Picone N."/>
        </authorList>
    </citation>
    <scope>NUCLEOTIDE SEQUENCE [LARGE SCALE GENOMIC DNA]</scope>
    <source>
        <strain evidence="2">NSCAC1</strain>
    </source>
</reference>
<keyword evidence="1" id="KW-0472">Membrane</keyword>
<accession>A0A7G1QBB2</accession>
<evidence type="ECO:0000313" key="3">
    <source>
        <dbReference type="Proteomes" id="UP000516072"/>
    </source>
</evidence>
<keyword evidence="1" id="KW-1133">Transmembrane helix</keyword>
<dbReference type="Proteomes" id="UP000516072">
    <property type="component" value="Chromosome"/>
</dbReference>
<name>A0A7G1QBB2_9GAMM</name>
<sequence>MKISILPIFSWAFIITILWIGFILAISFFETPLKFYALLLTVPAAIQIEYVLFHALNLVEIIFAAVVIGAAYCGEGSKKTTSLTISIAILLTIQTAFLFFLLDPKTLAMVHGIEAMTSPYHIVHMVIAGQIIRMITLPAHHIMYIIIELVKVVLLVALAFSQIQDLRDKINQIIKDEIEKASHSAW</sequence>
<dbReference type="AlphaFoldDB" id="A0A7G1QBB2"/>
<keyword evidence="1" id="KW-0812">Transmembrane</keyword>
<keyword evidence="3" id="KW-1185">Reference proteome</keyword>
<feature type="transmembrane region" description="Helical" evidence="1">
    <location>
        <begin position="50"/>
        <end position="71"/>
    </location>
</feature>
<dbReference type="EMBL" id="LR778175">
    <property type="protein sequence ID" value="CAB1277276.1"/>
    <property type="molecule type" value="Genomic_DNA"/>
</dbReference>
<feature type="transmembrane region" description="Helical" evidence="1">
    <location>
        <begin position="142"/>
        <end position="160"/>
    </location>
</feature>
<dbReference type="RefSeq" id="WP_197744247.1">
    <property type="nucleotide sequence ID" value="NZ_LR778175.1"/>
</dbReference>
<feature type="transmembrane region" description="Helical" evidence="1">
    <location>
        <begin position="83"/>
        <end position="102"/>
    </location>
</feature>
<evidence type="ECO:0000313" key="2">
    <source>
        <dbReference type="EMBL" id="CAB1277276.1"/>
    </source>
</evidence>